<evidence type="ECO:0000256" key="1">
    <source>
        <dbReference type="ARBA" id="ARBA00001946"/>
    </source>
</evidence>
<feature type="domain" description="Roc" evidence="6">
    <location>
        <begin position="405"/>
        <end position="670"/>
    </location>
</feature>
<dbReference type="SUPFAM" id="SSF52540">
    <property type="entry name" value="P-loop containing nucleoside triphosphate hydrolases"/>
    <property type="match status" value="1"/>
</dbReference>
<proteinExistence type="predicted"/>
<dbReference type="InterPro" id="IPR020859">
    <property type="entry name" value="ROC"/>
</dbReference>
<comment type="cofactor">
    <cofactor evidence="1">
        <name>Mg(2+)</name>
        <dbReference type="ChEBI" id="CHEBI:18420"/>
    </cofactor>
</comment>
<keyword evidence="7" id="KW-0808">Transferase</keyword>
<dbReference type="GO" id="GO:0009966">
    <property type="term" value="P:regulation of signal transduction"/>
    <property type="evidence" value="ECO:0007669"/>
    <property type="project" value="UniProtKB-ARBA"/>
</dbReference>
<dbReference type="Pfam" id="PF00023">
    <property type="entry name" value="Ank"/>
    <property type="match status" value="1"/>
</dbReference>
<evidence type="ECO:0000256" key="2">
    <source>
        <dbReference type="ARBA" id="ARBA00022614"/>
    </source>
</evidence>
<comment type="caution">
    <text evidence="7">The sequence shown here is derived from an EMBL/GenBank/DDBJ whole genome shotgun (WGS) entry which is preliminary data.</text>
</comment>
<evidence type="ECO:0000256" key="5">
    <source>
        <dbReference type="SAM" id="MobiDB-lite"/>
    </source>
</evidence>
<feature type="non-terminal residue" evidence="7">
    <location>
        <position position="670"/>
    </location>
</feature>
<name>V8NWJ6_OPHHA</name>
<evidence type="ECO:0000313" key="7">
    <source>
        <dbReference type="EMBL" id="ETE65937.1"/>
    </source>
</evidence>
<evidence type="ECO:0000313" key="8">
    <source>
        <dbReference type="Proteomes" id="UP000018936"/>
    </source>
</evidence>
<dbReference type="GO" id="GO:0000166">
    <property type="term" value="F:nucleotide binding"/>
    <property type="evidence" value="ECO:0007669"/>
    <property type="project" value="UniProtKB-KW"/>
</dbReference>
<keyword evidence="3" id="KW-0677">Repeat</keyword>
<dbReference type="SUPFAM" id="SSF52058">
    <property type="entry name" value="L domain-like"/>
    <property type="match status" value="1"/>
</dbReference>
<evidence type="ECO:0000256" key="4">
    <source>
        <dbReference type="ARBA" id="ARBA00022741"/>
    </source>
</evidence>
<dbReference type="Pfam" id="PF08477">
    <property type="entry name" value="Roc"/>
    <property type="match status" value="1"/>
</dbReference>
<keyword evidence="2" id="KW-0433">Leucine-rich repeat</keyword>
<evidence type="ECO:0000259" key="6">
    <source>
        <dbReference type="PROSITE" id="PS51424"/>
    </source>
</evidence>
<dbReference type="Gene3D" id="3.80.10.10">
    <property type="entry name" value="Ribonuclease Inhibitor"/>
    <property type="match status" value="3"/>
</dbReference>
<dbReference type="InterPro" id="IPR032675">
    <property type="entry name" value="LRR_dom_sf"/>
</dbReference>
<sequence length="670" mass="75217">MARIPERNKKEDPFEWQDAKTAQERHAQALSKISDVGGQQSTMESLSPGQTSANETIQSLYRSGNFEAALQLVQAASRRNLSQEEKGHLLSLSTTYGDLLAVRYLLKETGATNISQLLNWMLVVACQQGHLEVVKLLVLAYRADPDSYAVRKNEFPVLLRLPLYAAMQEVPSSRNVQGLSVNWSKLRLPWVDFDWLIDLSRQITELDLSTNHLTSLPSIIPWGLMNLQKLNLSDNRLKQLLDVQSSDGIICTKLLEIDISNNRFHSLPSGLLHLSRLQRLIAAKNYLERLFDEENATNWIGLRKLQDLDVSDNRLSELPVSFLHCLKSLQNLNGSSNNLKKSCKVARNMLDSLPDTLAVFWKNHLKEVDFSDNSLKNLPQGLFQLEALVSLKLSGNQIVILPSPEKWACRSLKSLDLSKNQLGKTEEGTKTKWIPLFTTRNRTCVGSEIEYTLQFPEFLADTLEVLYLNDNQLDSVPQSVCLLRGLSELCLGNNPGIQELPTELGQLVNLWQLDIEDLNIGNLPTEIKKEGELRKAERCNVMKMVVVGPPRQGKSTLVDAVELNVWDIGGPASMSTVNQCFFTDKALYIVIWNLALGEEAVANLQFWLLSIEAKAPNSVVLVVGTHLDLIETKFRVERIATLRAYVLALCRSPSGSRATGFPDITFKHLQ</sequence>
<dbReference type="InterPro" id="IPR036770">
    <property type="entry name" value="Ankyrin_rpt-contain_sf"/>
</dbReference>
<dbReference type="InterPro" id="IPR001611">
    <property type="entry name" value="Leu-rich_rpt"/>
</dbReference>
<dbReference type="AlphaFoldDB" id="V8NWJ6"/>
<dbReference type="Gene3D" id="3.40.50.300">
    <property type="entry name" value="P-loop containing nucleotide triphosphate hydrolases"/>
    <property type="match status" value="1"/>
</dbReference>
<protein>
    <submittedName>
        <fullName evidence="7">Leucine-rich repeat serine/threonine-protein kinase 1</fullName>
    </submittedName>
</protein>
<gene>
    <name evidence="7" type="primary">Lrrk1</name>
    <name evidence="7" type="ORF">L345_08290</name>
</gene>
<organism evidence="7 8">
    <name type="scientific">Ophiophagus hannah</name>
    <name type="common">King cobra</name>
    <name type="synonym">Naja hannah</name>
    <dbReference type="NCBI Taxonomy" id="8665"/>
    <lineage>
        <taxon>Eukaryota</taxon>
        <taxon>Metazoa</taxon>
        <taxon>Chordata</taxon>
        <taxon>Craniata</taxon>
        <taxon>Vertebrata</taxon>
        <taxon>Euteleostomi</taxon>
        <taxon>Lepidosauria</taxon>
        <taxon>Squamata</taxon>
        <taxon>Bifurcata</taxon>
        <taxon>Unidentata</taxon>
        <taxon>Episquamata</taxon>
        <taxon>Toxicofera</taxon>
        <taxon>Serpentes</taxon>
        <taxon>Colubroidea</taxon>
        <taxon>Elapidae</taxon>
        <taxon>Elapinae</taxon>
        <taxon>Ophiophagus</taxon>
    </lineage>
</organism>
<dbReference type="InterPro" id="IPR002110">
    <property type="entry name" value="Ankyrin_rpt"/>
</dbReference>
<dbReference type="GO" id="GO:0005737">
    <property type="term" value="C:cytoplasm"/>
    <property type="evidence" value="ECO:0007669"/>
    <property type="project" value="TreeGrafter"/>
</dbReference>
<dbReference type="PANTHER" id="PTHR48051">
    <property type="match status" value="1"/>
</dbReference>
<reference evidence="7 8" key="1">
    <citation type="journal article" date="2013" name="Proc. Natl. Acad. Sci. U.S.A.">
        <title>The king cobra genome reveals dynamic gene evolution and adaptation in the snake venom system.</title>
        <authorList>
            <person name="Vonk F.J."/>
            <person name="Casewell N.R."/>
            <person name="Henkel C.V."/>
            <person name="Heimberg A.M."/>
            <person name="Jansen H.J."/>
            <person name="McCleary R.J."/>
            <person name="Kerkkamp H.M."/>
            <person name="Vos R.A."/>
            <person name="Guerreiro I."/>
            <person name="Calvete J.J."/>
            <person name="Wuster W."/>
            <person name="Woods A.E."/>
            <person name="Logan J.M."/>
            <person name="Harrison R.A."/>
            <person name="Castoe T.A."/>
            <person name="de Koning A.P."/>
            <person name="Pollock D.D."/>
            <person name="Yandell M."/>
            <person name="Calderon D."/>
            <person name="Renjifo C."/>
            <person name="Currier R.B."/>
            <person name="Salgado D."/>
            <person name="Pla D."/>
            <person name="Sanz L."/>
            <person name="Hyder A.S."/>
            <person name="Ribeiro J.M."/>
            <person name="Arntzen J.W."/>
            <person name="van den Thillart G.E."/>
            <person name="Boetzer M."/>
            <person name="Pirovano W."/>
            <person name="Dirks R.P."/>
            <person name="Spaink H.P."/>
            <person name="Duboule D."/>
            <person name="McGlinn E."/>
            <person name="Kini R.M."/>
            <person name="Richardson M.K."/>
        </authorList>
    </citation>
    <scope>NUCLEOTIDE SEQUENCE</scope>
    <source>
        <tissue evidence="7">Blood</tissue>
    </source>
</reference>
<dbReference type="InterPro" id="IPR003591">
    <property type="entry name" value="Leu-rich_rpt_typical-subtyp"/>
</dbReference>
<keyword evidence="8" id="KW-1185">Reference proteome</keyword>
<dbReference type="EMBL" id="AZIM01001718">
    <property type="protein sequence ID" value="ETE65937.1"/>
    <property type="molecule type" value="Genomic_DNA"/>
</dbReference>
<dbReference type="FunFam" id="3.80.10.10:FF:000091">
    <property type="entry name" value="leucine-rich repeat serine/threonine-protein kinase 1"/>
    <property type="match status" value="1"/>
</dbReference>
<keyword evidence="4" id="KW-0547">Nucleotide-binding</keyword>
<dbReference type="PROSITE" id="PS51450">
    <property type="entry name" value="LRR"/>
    <property type="match status" value="4"/>
</dbReference>
<dbReference type="InterPro" id="IPR050216">
    <property type="entry name" value="LRR_domain-containing"/>
</dbReference>
<dbReference type="Pfam" id="PF13855">
    <property type="entry name" value="LRR_8"/>
    <property type="match status" value="1"/>
</dbReference>
<dbReference type="Pfam" id="PF00560">
    <property type="entry name" value="LRR_1"/>
    <property type="match status" value="1"/>
</dbReference>
<dbReference type="OrthoDB" id="1866797at2759"/>
<dbReference type="PROSITE" id="PS51424">
    <property type="entry name" value="ROC"/>
    <property type="match status" value="1"/>
</dbReference>
<accession>V8NWJ6</accession>
<dbReference type="PANTHER" id="PTHR48051:SF30">
    <property type="entry name" value="NON-SPECIFIC SERINE_THREONINE PROTEIN KINASE"/>
    <property type="match status" value="1"/>
</dbReference>
<dbReference type="GO" id="GO:0016301">
    <property type="term" value="F:kinase activity"/>
    <property type="evidence" value="ECO:0007669"/>
    <property type="project" value="UniProtKB-KW"/>
</dbReference>
<dbReference type="InterPro" id="IPR027417">
    <property type="entry name" value="P-loop_NTPase"/>
</dbReference>
<dbReference type="PRINTS" id="PR00019">
    <property type="entry name" value="LEURICHRPT"/>
</dbReference>
<dbReference type="Proteomes" id="UP000018936">
    <property type="component" value="Unassembled WGS sequence"/>
</dbReference>
<dbReference type="SMART" id="SM00364">
    <property type="entry name" value="LRR_BAC"/>
    <property type="match status" value="7"/>
</dbReference>
<dbReference type="Gene3D" id="1.25.40.20">
    <property type="entry name" value="Ankyrin repeat-containing domain"/>
    <property type="match status" value="1"/>
</dbReference>
<dbReference type="SMART" id="SM00369">
    <property type="entry name" value="LRR_TYP"/>
    <property type="match status" value="6"/>
</dbReference>
<keyword evidence="7" id="KW-0418">Kinase</keyword>
<dbReference type="SUPFAM" id="SSF48403">
    <property type="entry name" value="Ankyrin repeat"/>
    <property type="match status" value="1"/>
</dbReference>
<feature type="region of interest" description="Disordered" evidence="5">
    <location>
        <begin position="1"/>
        <end position="21"/>
    </location>
</feature>
<evidence type="ECO:0000256" key="3">
    <source>
        <dbReference type="ARBA" id="ARBA00022737"/>
    </source>
</evidence>